<comment type="caution">
    <text evidence="2">The sequence shown here is derived from an EMBL/GenBank/DDBJ whole genome shotgun (WGS) entry which is preliminary data.</text>
</comment>
<feature type="signal peptide" evidence="1">
    <location>
        <begin position="1"/>
        <end position="20"/>
    </location>
</feature>
<evidence type="ECO:0000256" key="1">
    <source>
        <dbReference type="SAM" id="SignalP"/>
    </source>
</evidence>
<evidence type="ECO:0000313" key="3">
    <source>
        <dbReference type="Proteomes" id="UP000467840"/>
    </source>
</evidence>
<evidence type="ECO:0000313" key="2">
    <source>
        <dbReference type="EMBL" id="KAF2314549.1"/>
    </source>
</evidence>
<reference evidence="2 3" key="1">
    <citation type="journal article" date="2020" name="Mol. Plant">
        <title>The Chromosome-Based Rubber Tree Genome Provides New Insights into Spurge Genome Evolution and Rubber Biosynthesis.</title>
        <authorList>
            <person name="Liu J."/>
            <person name="Shi C."/>
            <person name="Shi C.C."/>
            <person name="Li W."/>
            <person name="Zhang Q.J."/>
            <person name="Zhang Y."/>
            <person name="Li K."/>
            <person name="Lu H.F."/>
            <person name="Shi C."/>
            <person name="Zhu S.T."/>
            <person name="Xiao Z.Y."/>
            <person name="Nan H."/>
            <person name="Yue Y."/>
            <person name="Zhu X.G."/>
            <person name="Wu Y."/>
            <person name="Hong X.N."/>
            <person name="Fan G.Y."/>
            <person name="Tong Y."/>
            <person name="Zhang D."/>
            <person name="Mao C.L."/>
            <person name="Liu Y.L."/>
            <person name="Hao S.J."/>
            <person name="Liu W.Q."/>
            <person name="Lv M.Q."/>
            <person name="Zhang H.B."/>
            <person name="Liu Y."/>
            <person name="Hu-Tang G.R."/>
            <person name="Wang J.P."/>
            <person name="Wang J.H."/>
            <person name="Sun Y.H."/>
            <person name="Ni S.B."/>
            <person name="Chen W.B."/>
            <person name="Zhang X.C."/>
            <person name="Jiao Y.N."/>
            <person name="Eichler E.E."/>
            <person name="Li G.H."/>
            <person name="Liu X."/>
            <person name="Gao L.Z."/>
        </authorList>
    </citation>
    <scope>NUCLEOTIDE SEQUENCE [LARGE SCALE GENOMIC DNA]</scope>
    <source>
        <strain evidence="3">cv. GT1</strain>
        <tissue evidence="2">Leaf</tissue>
    </source>
</reference>
<name>A0A6A6MRK9_HEVBR</name>
<protein>
    <submittedName>
        <fullName evidence="2">Uncharacterized protein</fullName>
    </submittedName>
</protein>
<accession>A0A6A6MRK9</accession>
<feature type="chain" id="PRO_5025687696" evidence="1">
    <location>
        <begin position="21"/>
        <end position="146"/>
    </location>
</feature>
<keyword evidence="1" id="KW-0732">Signal</keyword>
<sequence length="146" mass="16887">MKSWPLTVFCTCFCQVGLFASISEEEPVFVDDVPPQIISCSKDVTGENPKVHHFLKMPEMKNLQKLLLWELPCNLLKDRFRYVRYFSLSRDLGIVPDRLLLAKSKASRLIKFPNDSGIGPSKLFCLNQRFIRFWRPPVESGILPEK</sequence>
<proteinExistence type="predicted"/>
<gene>
    <name evidence="2" type="ORF">GH714_027514</name>
</gene>
<dbReference type="AlphaFoldDB" id="A0A6A6MRK9"/>
<keyword evidence="3" id="KW-1185">Reference proteome</keyword>
<organism evidence="2 3">
    <name type="scientific">Hevea brasiliensis</name>
    <name type="common">Para rubber tree</name>
    <name type="synonym">Siphonia brasiliensis</name>
    <dbReference type="NCBI Taxonomy" id="3981"/>
    <lineage>
        <taxon>Eukaryota</taxon>
        <taxon>Viridiplantae</taxon>
        <taxon>Streptophyta</taxon>
        <taxon>Embryophyta</taxon>
        <taxon>Tracheophyta</taxon>
        <taxon>Spermatophyta</taxon>
        <taxon>Magnoliopsida</taxon>
        <taxon>eudicotyledons</taxon>
        <taxon>Gunneridae</taxon>
        <taxon>Pentapetalae</taxon>
        <taxon>rosids</taxon>
        <taxon>fabids</taxon>
        <taxon>Malpighiales</taxon>
        <taxon>Euphorbiaceae</taxon>
        <taxon>Crotonoideae</taxon>
        <taxon>Micrandreae</taxon>
        <taxon>Hevea</taxon>
    </lineage>
</organism>
<dbReference type="Proteomes" id="UP000467840">
    <property type="component" value="Chromosome 15"/>
</dbReference>
<dbReference type="EMBL" id="JAAGAX010000005">
    <property type="protein sequence ID" value="KAF2314549.1"/>
    <property type="molecule type" value="Genomic_DNA"/>
</dbReference>